<proteinExistence type="predicted"/>
<dbReference type="AlphaFoldDB" id="A0A8J7WL38"/>
<protein>
    <submittedName>
        <fullName evidence="1">Uncharacterized protein</fullName>
    </submittedName>
</protein>
<accession>A0A8J7WL38</accession>
<dbReference type="Pfam" id="PF19927">
    <property type="entry name" value="DUF6390"/>
    <property type="match status" value="1"/>
</dbReference>
<evidence type="ECO:0000313" key="1">
    <source>
        <dbReference type="EMBL" id="MBS2961485.1"/>
    </source>
</evidence>
<reference evidence="1" key="1">
    <citation type="submission" date="2021-04" db="EMBL/GenBank/DDBJ databases">
        <title>Genome based classification of Actinospica acidithermotolerans sp. nov., an actinobacterium isolated from an Indonesian hot spring.</title>
        <authorList>
            <person name="Kusuma A.B."/>
            <person name="Putra K.E."/>
            <person name="Nafisah S."/>
            <person name="Loh J."/>
            <person name="Nouioui I."/>
            <person name="Goodfellow M."/>
        </authorList>
    </citation>
    <scope>NUCLEOTIDE SEQUENCE</scope>
    <source>
        <strain evidence="1">DSM 45618</strain>
    </source>
</reference>
<organism evidence="1 2">
    <name type="scientific">Actinocrinis puniceicyclus</name>
    <dbReference type="NCBI Taxonomy" id="977794"/>
    <lineage>
        <taxon>Bacteria</taxon>
        <taxon>Bacillati</taxon>
        <taxon>Actinomycetota</taxon>
        <taxon>Actinomycetes</taxon>
        <taxon>Catenulisporales</taxon>
        <taxon>Actinospicaceae</taxon>
        <taxon>Actinocrinis</taxon>
    </lineage>
</organism>
<dbReference type="EMBL" id="JAGSXH010000001">
    <property type="protein sequence ID" value="MBS2961485.1"/>
    <property type="molecule type" value="Genomic_DNA"/>
</dbReference>
<dbReference type="InterPro" id="IPR045660">
    <property type="entry name" value="DUF6390"/>
</dbReference>
<dbReference type="RefSeq" id="WP_211463211.1">
    <property type="nucleotide sequence ID" value="NZ_JAGSXH010000001.1"/>
</dbReference>
<dbReference type="Proteomes" id="UP000677913">
    <property type="component" value="Unassembled WGS sequence"/>
</dbReference>
<sequence>MDTLNTIADTTIIDHNAPEEPPYVEATAGAQLFVRYAYPPNALGYCGPADSRALLQYGASGEVDQGLVQLAQAFHGAWPYLELISTATGIRDPLDRRVVEAYWVGNELLPNVGLGATAASMEERFRPRTGRQFPHLLDGVLAGGVPHHSFHVFGVYPWVGLLGDDRKAPQALDVLERCRIRWGRVERVDGDRITVTSRPLTWDGIALALGPPRTETALRSMAGIGYLGGIRPGDWVSLHWDWVCDRLTARQLRALRFHTLRQMEITNRTIGRNTVATVLAN</sequence>
<evidence type="ECO:0000313" key="2">
    <source>
        <dbReference type="Proteomes" id="UP000677913"/>
    </source>
</evidence>
<comment type="caution">
    <text evidence="1">The sequence shown here is derived from an EMBL/GenBank/DDBJ whole genome shotgun (WGS) entry which is preliminary data.</text>
</comment>
<keyword evidence="2" id="KW-1185">Reference proteome</keyword>
<gene>
    <name evidence="1" type="ORF">KGA66_00405</name>
</gene>
<name>A0A8J7WL38_9ACTN</name>